<organism evidence="2 3">
    <name type="scientific">Roseimicrobium gellanilyticum</name>
    <dbReference type="NCBI Taxonomy" id="748857"/>
    <lineage>
        <taxon>Bacteria</taxon>
        <taxon>Pseudomonadati</taxon>
        <taxon>Verrucomicrobiota</taxon>
        <taxon>Verrucomicrobiia</taxon>
        <taxon>Verrucomicrobiales</taxon>
        <taxon>Verrucomicrobiaceae</taxon>
        <taxon>Roseimicrobium</taxon>
    </lineage>
</organism>
<feature type="compositionally biased region" description="Low complexity" evidence="1">
    <location>
        <begin position="185"/>
        <end position="195"/>
    </location>
</feature>
<sequence>MIKKLLLILLALLGILVLVIAGLFAFASTKPDDFQVSRSTTIAAPAPVVFEQVNNLKKWNDWSPWAKRDPNIKLTYTGPEAGKDATYAWTGNHEVGKGQMTITNSVPNEKVEFRLEFLEPFAATNTAAFNFAAEGDKTKVTWTMAGKNNLVGKVMCTIMDMDKMIGGDFEAGLSSMKAIAEKEAASAPASSAPVAPTTPAPEAAPAPAPAPNS</sequence>
<accession>A0A366H2L0</accession>
<feature type="region of interest" description="Disordered" evidence="1">
    <location>
        <begin position="182"/>
        <end position="213"/>
    </location>
</feature>
<evidence type="ECO:0000313" key="3">
    <source>
        <dbReference type="Proteomes" id="UP000253426"/>
    </source>
</evidence>
<gene>
    <name evidence="2" type="ORF">DES53_11890</name>
</gene>
<dbReference type="InterPro" id="IPR019587">
    <property type="entry name" value="Polyketide_cyclase/dehydratase"/>
</dbReference>
<dbReference type="RefSeq" id="WP_113962094.1">
    <property type="nucleotide sequence ID" value="NZ_QNRR01000018.1"/>
</dbReference>
<dbReference type="EMBL" id="QNRR01000018">
    <property type="protein sequence ID" value="RBP36140.1"/>
    <property type="molecule type" value="Genomic_DNA"/>
</dbReference>
<comment type="caution">
    <text evidence="2">The sequence shown here is derived from an EMBL/GenBank/DDBJ whole genome shotgun (WGS) entry which is preliminary data.</text>
</comment>
<protein>
    <submittedName>
        <fullName evidence="2">Polyketide cyclase/dehydrase/lipid transport protein</fullName>
    </submittedName>
</protein>
<dbReference type="SUPFAM" id="SSF55961">
    <property type="entry name" value="Bet v1-like"/>
    <property type="match status" value="1"/>
</dbReference>
<name>A0A366H2L0_9BACT</name>
<reference evidence="2 3" key="1">
    <citation type="submission" date="2018-06" db="EMBL/GenBank/DDBJ databases">
        <title>Genomic Encyclopedia of Type Strains, Phase IV (KMG-IV): sequencing the most valuable type-strain genomes for metagenomic binning, comparative biology and taxonomic classification.</title>
        <authorList>
            <person name="Goeker M."/>
        </authorList>
    </citation>
    <scope>NUCLEOTIDE SEQUENCE [LARGE SCALE GENOMIC DNA]</scope>
    <source>
        <strain evidence="2 3">DSM 25532</strain>
    </source>
</reference>
<proteinExistence type="predicted"/>
<dbReference type="AlphaFoldDB" id="A0A366H2L0"/>
<keyword evidence="3" id="KW-1185">Reference proteome</keyword>
<dbReference type="Pfam" id="PF10604">
    <property type="entry name" value="Polyketide_cyc2"/>
    <property type="match status" value="1"/>
</dbReference>
<dbReference type="InterPro" id="IPR023393">
    <property type="entry name" value="START-like_dom_sf"/>
</dbReference>
<evidence type="ECO:0000256" key="1">
    <source>
        <dbReference type="SAM" id="MobiDB-lite"/>
    </source>
</evidence>
<dbReference type="OrthoDB" id="9807923at2"/>
<evidence type="ECO:0000313" key="2">
    <source>
        <dbReference type="EMBL" id="RBP36140.1"/>
    </source>
</evidence>
<dbReference type="Gene3D" id="3.30.530.20">
    <property type="match status" value="1"/>
</dbReference>
<dbReference type="Proteomes" id="UP000253426">
    <property type="component" value="Unassembled WGS sequence"/>
</dbReference>
<dbReference type="CDD" id="cd07818">
    <property type="entry name" value="SRPBCC_1"/>
    <property type="match status" value="1"/>
</dbReference>
<feature type="compositionally biased region" description="Pro residues" evidence="1">
    <location>
        <begin position="196"/>
        <end position="213"/>
    </location>
</feature>